<dbReference type="InterPro" id="IPR005835">
    <property type="entry name" value="NTP_transferase_dom"/>
</dbReference>
<dbReference type="GO" id="GO:0004476">
    <property type="term" value="F:mannose-6-phosphate isomerase activity"/>
    <property type="evidence" value="ECO:0007669"/>
    <property type="project" value="UniProtKB-EC"/>
</dbReference>
<reference evidence="13" key="1">
    <citation type="journal article" date="2019" name="Int. J. Syst. Evol. Microbiol.">
        <title>The Global Catalogue of Microorganisms (GCM) 10K type strain sequencing project: providing services to taxonomists for standard genome sequencing and annotation.</title>
        <authorList>
            <consortium name="The Broad Institute Genomics Platform"/>
            <consortium name="The Broad Institute Genome Sequencing Center for Infectious Disease"/>
            <person name="Wu L."/>
            <person name="Ma J."/>
        </authorList>
    </citation>
    <scope>NUCLEOTIDE SEQUENCE [LARGE SCALE GENOMIC DNA]</scope>
    <source>
        <strain evidence="13">JCM 11650</strain>
    </source>
</reference>
<comment type="similarity">
    <text evidence="1 8">Belongs to the mannose-6-phosphate isomerase type 2 family.</text>
</comment>
<feature type="domain" description="Mannose-6-phosphate isomerase type II C-terminal" evidence="10">
    <location>
        <begin position="367"/>
        <end position="481"/>
    </location>
</feature>
<keyword evidence="3 12" id="KW-0808">Transferase</keyword>
<dbReference type="CDD" id="cd02213">
    <property type="entry name" value="cupin_PMI_typeII_C"/>
    <property type="match status" value="1"/>
</dbReference>
<keyword evidence="4 12" id="KW-0548">Nucleotidyltransferase</keyword>
<keyword evidence="13" id="KW-1185">Reference proteome</keyword>
<keyword evidence="12" id="KW-0413">Isomerase</keyword>
<dbReference type="Pfam" id="PF00483">
    <property type="entry name" value="NTP_transferase"/>
    <property type="match status" value="1"/>
</dbReference>
<dbReference type="InterPro" id="IPR014710">
    <property type="entry name" value="RmlC-like_jellyroll"/>
</dbReference>
<organism evidence="12 13">
    <name type="scientific">Comamonas nitrativorans</name>
    <dbReference type="NCBI Taxonomy" id="108437"/>
    <lineage>
        <taxon>Bacteria</taxon>
        <taxon>Pseudomonadati</taxon>
        <taxon>Pseudomonadota</taxon>
        <taxon>Betaproteobacteria</taxon>
        <taxon>Burkholderiales</taxon>
        <taxon>Comamonadaceae</taxon>
        <taxon>Comamonas</taxon>
    </lineage>
</organism>
<evidence type="ECO:0000256" key="6">
    <source>
        <dbReference type="ARBA" id="ARBA00023134"/>
    </source>
</evidence>
<evidence type="ECO:0000256" key="4">
    <source>
        <dbReference type="ARBA" id="ARBA00022695"/>
    </source>
</evidence>
<dbReference type="RefSeq" id="WP_377723891.1">
    <property type="nucleotide sequence ID" value="NZ_JBHSEW010000002.1"/>
</dbReference>
<dbReference type="Pfam" id="PF01050">
    <property type="entry name" value="MannoseP_isomer"/>
    <property type="match status" value="1"/>
</dbReference>
<dbReference type="InterPro" id="IPR011051">
    <property type="entry name" value="RmlC_Cupin_sf"/>
</dbReference>
<dbReference type="CDD" id="cd02509">
    <property type="entry name" value="GDP-M1P_Guanylyltransferase"/>
    <property type="match status" value="1"/>
</dbReference>
<evidence type="ECO:0000259" key="10">
    <source>
        <dbReference type="Pfam" id="PF01050"/>
    </source>
</evidence>
<proteinExistence type="inferred from homology"/>
<dbReference type="GO" id="GO:0004475">
    <property type="term" value="F:mannose-1-phosphate guanylyltransferase (GTP) activity"/>
    <property type="evidence" value="ECO:0007669"/>
    <property type="project" value="UniProtKB-EC"/>
</dbReference>
<evidence type="ECO:0000259" key="9">
    <source>
        <dbReference type="Pfam" id="PF00483"/>
    </source>
</evidence>
<dbReference type="InterPro" id="IPR054566">
    <property type="entry name" value="ManC/GMP-like_b-helix"/>
</dbReference>
<dbReference type="Gene3D" id="3.90.550.10">
    <property type="entry name" value="Spore Coat Polysaccharide Biosynthesis Protein SpsA, Chain A"/>
    <property type="match status" value="1"/>
</dbReference>
<dbReference type="PANTHER" id="PTHR46390:SF1">
    <property type="entry name" value="MANNOSE-1-PHOSPHATE GUANYLYLTRANSFERASE"/>
    <property type="match status" value="1"/>
</dbReference>
<evidence type="ECO:0000259" key="11">
    <source>
        <dbReference type="Pfam" id="PF22640"/>
    </source>
</evidence>
<evidence type="ECO:0000256" key="3">
    <source>
        <dbReference type="ARBA" id="ARBA00022679"/>
    </source>
</evidence>
<evidence type="ECO:0000256" key="7">
    <source>
        <dbReference type="ARBA" id="ARBA00047343"/>
    </source>
</evidence>
<sequence>MTETTSIHPVILCGGSGTRLWPLSRTAYPKQLLALVEESTLLQATAQRCASLQGAGIAAAAPILVSNEEHRFLVRQQLQAIGCTPAATYLEPQGRNTAPAIALAALHLAHGDSSTPANPQAVMLVLPADHVVRDCVAFAGAVARALPAAHAGWLVTFGIVPSGPETGYGYIQTGTPLTQFTGVQQVQRFVEKPDSATAQRFIDTGGFCWNSGMFMFTAERYLQELQTHRPDILDAATAAWQQRSQDQDFCRPQAQSFIACPSDSIDYAVMQPTTRAAVVPVDMGWSDVGSWDSLWAISDRDAQGNAVRGDVYHHSTRNSYLRSESRLLAVIGMEGVVVVETADAVLVMRKDQAQSIKQASEYFAQHQRKEQIEHRRVHRPWGWYEGVDAGERFQVKRIMVEPGAQLSLQMHHHRAEHWIVVSGTAKVTIDGQATLLSENQSTYIPLGKTHRLENPGKLPLHLIEVQSGSYLGEDDIVRFEDSYGR</sequence>
<keyword evidence="6" id="KW-0342">GTP-binding</keyword>
<dbReference type="Pfam" id="PF22640">
    <property type="entry name" value="ManC_GMP_beta-helix"/>
    <property type="match status" value="1"/>
</dbReference>
<dbReference type="EMBL" id="JBHSEW010000002">
    <property type="protein sequence ID" value="MFC4621192.1"/>
    <property type="molecule type" value="Genomic_DNA"/>
</dbReference>
<dbReference type="SUPFAM" id="SSF53448">
    <property type="entry name" value="Nucleotide-diphospho-sugar transferases"/>
    <property type="match status" value="1"/>
</dbReference>
<evidence type="ECO:0000313" key="12">
    <source>
        <dbReference type="EMBL" id="MFC4621192.1"/>
    </source>
</evidence>
<protein>
    <recommendedName>
        <fullName evidence="2">mannose-1-phosphate guanylyltransferase</fullName>
        <ecNumber evidence="2">2.7.7.13</ecNumber>
    </recommendedName>
</protein>
<feature type="domain" description="MannoseP isomerase/GMP-like beta-helix" evidence="11">
    <location>
        <begin position="316"/>
        <end position="358"/>
    </location>
</feature>
<dbReference type="InterPro" id="IPR051161">
    <property type="entry name" value="Mannose-6P_isomerase_type2"/>
</dbReference>
<feature type="domain" description="Nucleotidyl transferase" evidence="9">
    <location>
        <begin position="9"/>
        <end position="302"/>
    </location>
</feature>
<dbReference type="InterPro" id="IPR049577">
    <property type="entry name" value="GMPP_N"/>
</dbReference>
<dbReference type="EC" id="2.7.7.13" evidence="2"/>
<dbReference type="InterPro" id="IPR006375">
    <property type="entry name" value="Man1P_GuaTrfase/Man6P_Isoase"/>
</dbReference>
<keyword evidence="5" id="KW-0547">Nucleotide-binding</keyword>
<dbReference type="Gene3D" id="2.60.120.10">
    <property type="entry name" value="Jelly Rolls"/>
    <property type="match status" value="1"/>
</dbReference>
<dbReference type="Proteomes" id="UP001595967">
    <property type="component" value="Unassembled WGS sequence"/>
</dbReference>
<dbReference type="NCBIfam" id="TIGR01479">
    <property type="entry name" value="GMP_PMI"/>
    <property type="match status" value="1"/>
</dbReference>
<dbReference type="InterPro" id="IPR001538">
    <property type="entry name" value="Man6P_isomerase-2_C"/>
</dbReference>
<name>A0ABV9GV45_9BURK</name>
<gene>
    <name evidence="12" type="ORF">ACFO3A_03065</name>
</gene>
<evidence type="ECO:0000256" key="2">
    <source>
        <dbReference type="ARBA" id="ARBA00012387"/>
    </source>
</evidence>
<accession>A0ABV9GV45</accession>
<evidence type="ECO:0000256" key="5">
    <source>
        <dbReference type="ARBA" id="ARBA00022741"/>
    </source>
</evidence>
<dbReference type="PANTHER" id="PTHR46390">
    <property type="entry name" value="MANNOSE-1-PHOSPHATE GUANYLYLTRANSFERASE"/>
    <property type="match status" value="1"/>
</dbReference>
<dbReference type="SUPFAM" id="SSF51182">
    <property type="entry name" value="RmlC-like cupins"/>
    <property type="match status" value="1"/>
</dbReference>
<dbReference type="InterPro" id="IPR029044">
    <property type="entry name" value="Nucleotide-diphossugar_trans"/>
</dbReference>
<evidence type="ECO:0000256" key="8">
    <source>
        <dbReference type="RuleBase" id="RU004190"/>
    </source>
</evidence>
<comment type="caution">
    <text evidence="12">The sequence shown here is derived from an EMBL/GenBank/DDBJ whole genome shotgun (WGS) entry which is preliminary data.</text>
</comment>
<evidence type="ECO:0000256" key="1">
    <source>
        <dbReference type="ARBA" id="ARBA00006115"/>
    </source>
</evidence>
<comment type="catalytic activity">
    <reaction evidence="7">
        <text>alpha-D-mannose 1-phosphate + GTP + H(+) = GDP-alpha-D-mannose + diphosphate</text>
        <dbReference type="Rhea" id="RHEA:15229"/>
        <dbReference type="ChEBI" id="CHEBI:15378"/>
        <dbReference type="ChEBI" id="CHEBI:33019"/>
        <dbReference type="ChEBI" id="CHEBI:37565"/>
        <dbReference type="ChEBI" id="CHEBI:57527"/>
        <dbReference type="ChEBI" id="CHEBI:58409"/>
        <dbReference type="EC" id="2.7.7.13"/>
    </reaction>
</comment>
<evidence type="ECO:0000313" key="13">
    <source>
        <dbReference type="Proteomes" id="UP001595967"/>
    </source>
</evidence>